<dbReference type="EMBL" id="UGUA01000002">
    <property type="protein sequence ID" value="SUC33938.1"/>
    <property type="molecule type" value="Genomic_DNA"/>
</dbReference>
<feature type="chain" id="PRO_5016731379" evidence="1">
    <location>
        <begin position="27"/>
        <end position="180"/>
    </location>
</feature>
<dbReference type="PROSITE" id="PS51257">
    <property type="entry name" value="PROKAR_LIPOPROTEIN"/>
    <property type="match status" value="1"/>
</dbReference>
<gene>
    <name evidence="2" type="ORF">NCTC12026_00265</name>
</gene>
<dbReference type="AlphaFoldDB" id="A0A379FZ01"/>
<dbReference type="Proteomes" id="UP000255129">
    <property type="component" value="Unassembled WGS sequence"/>
</dbReference>
<proteinExistence type="predicted"/>
<dbReference type="Gene3D" id="3.90.930.1">
    <property type="match status" value="1"/>
</dbReference>
<dbReference type="InterPro" id="IPR011652">
    <property type="entry name" value="MORN_2"/>
</dbReference>
<dbReference type="Pfam" id="PF07661">
    <property type="entry name" value="MORN_2"/>
    <property type="match status" value="3"/>
</dbReference>
<dbReference type="GeneID" id="93419626"/>
<evidence type="ECO:0000256" key="1">
    <source>
        <dbReference type="SAM" id="SignalP"/>
    </source>
</evidence>
<evidence type="ECO:0000313" key="3">
    <source>
        <dbReference type="Proteomes" id="UP000255129"/>
    </source>
</evidence>
<protein>
    <submittedName>
        <fullName evidence="2">MORN repeat variant</fullName>
    </submittedName>
</protein>
<accession>A0A379FZ01</accession>
<dbReference type="RefSeq" id="WP_006814004.1">
    <property type="nucleotide sequence ID" value="NZ_AP018946.1"/>
</dbReference>
<name>A0A379FZ01_9GAMM</name>
<keyword evidence="1" id="KW-0732">Signal</keyword>
<feature type="signal peptide" evidence="1">
    <location>
        <begin position="1"/>
        <end position="26"/>
    </location>
</feature>
<evidence type="ECO:0000313" key="2">
    <source>
        <dbReference type="EMBL" id="SUC33938.1"/>
    </source>
</evidence>
<dbReference type="OrthoDB" id="6465669at2"/>
<reference evidence="2 3" key="1">
    <citation type="submission" date="2018-06" db="EMBL/GenBank/DDBJ databases">
        <authorList>
            <consortium name="Pathogen Informatics"/>
            <person name="Doyle S."/>
        </authorList>
    </citation>
    <scope>NUCLEOTIDE SEQUENCE [LARGE SCALE GENOMIC DNA]</scope>
    <source>
        <strain evidence="2 3">NCTC12026</strain>
    </source>
</reference>
<sequence>MKIINIAIVFSVTLALSGCLSQPASQGDNGVPLEEFKELENLRMPELNIPEGAPDGEYVERYPNGNIQFKSWVKNNCLDKNIYTYYENGKLNMHIPVKNCKVDGVIKSYLENGNLDTEMGYSNDRLNGDYKSYYDTPKNNLHIKASFVNGSVEGALEERDQNGELSKLGYVKDGKLYSAN</sequence>
<organism evidence="2 3">
    <name type="scientific">Providencia rustigianii</name>
    <dbReference type="NCBI Taxonomy" id="158850"/>
    <lineage>
        <taxon>Bacteria</taxon>
        <taxon>Pseudomonadati</taxon>
        <taxon>Pseudomonadota</taxon>
        <taxon>Gammaproteobacteria</taxon>
        <taxon>Enterobacterales</taxon>
        <taxon>Morganellaceae</taxon>
        <taxon>Providencia</taxon>
    </lineage>
</organism>
<dbReference type="SUPFAM" id="SSF82185">
    <property type="entry name" value="Histone H3 K4-specific methyltransferase SET7/9 N-terminal domain"/>
    <property type="match status" value="1"/>
</dbReference>